<organism evidence="1 2">
    <name type="scientific">Mycobacterium malmoense</name>
    <dbReference type="NCBI Taxonomy" id="1780"/>
    <lineage>
        <taxon>Bacteria</taxon>
        <taxon>Bacillati</taxon>
        <taxon>Actinomycetota</taxon>
        <taxon>Actinomycetes</taxon>
        <taxon>Mycobacteriales</taxon>
        <taxon>Mycobacteriaceae</taxon>
        <taxon>Mycobacterium</taxon>
    </lineage>
</organism>
<dbReference type="Proteomes" id="UP000092683">
    <property type="component" value="Unassembled WGS sequence"/>
</dbReference>
<dbReference type="EMBL" id="MBEE01000080">
    <property type="protein sequence ID" value="OCB57675.1"/>
    <property type="molecule type" value="Genomic_DNA"/>
</dbReference>
<protein>
    <submittedName>
        <fullName evidence="1">Uncharacterized protein</fullName>
    </submittedName>
</protein>
<name>A0A1B9DA89_MYCMA</name>
<evidence type="ECO:0000313" key="2">
    <source>
        <dbReference type="Proteomes" id="UP000092683"/>
    </source>
</evidence>
<gene>
    <name evidence="1" type="ORF">A5677_17070</name>
</gene>
<accession>A0A1B9DA89</accession>
<sequence>MTSQAARFKVRGPFTYKVARDLERQALRTEDPIYGWTPTKRSEEHRRYSWIKRRTAELQSAGMEYLAASDQAYLDASEWWPDPTAHEYSAVPV</sequence>
<evidence type="ECO:0000313" key="1">
    <source>
        <dbReference type="EMBL" id="OCB57675.1"/>
    </source>
</evidence>
<proteinExistence type="predicted"/>
<dbReference type="AlphaFoldDB" id="A0A1B9DA89"/>
<comment type="caution">
    <text evidence="1">The sequence shown here is derived from an EMBL/GenBank/DDBJ whole genome shotgun (WGS) entry which is preliminary data.</text>
</comment>
<reference evidence="1 2" key="1">
    <citation type="submission" date="2016-06" db="EMBL/GenBank/DDBJ databases">
        <authorList>
            <person name="Kjaerup R.B."/>
            <person name="Dalgaard T.S."/>
            <person name="Juul-Madsen H.R."/>
        </authorList>
    </citation>
    <scope>NUCLEOTIDE SEQUENCE [LARGE SCALE GENOMIC DNA]</scope>
    <source>
        <strain evidence="1 2">E3012</strain>
    </source>
</reference>